<keyword evidence="3" id="KW-1133">Transmembrane helix</keyword>
<evidence type="ECO:0000256" key="1">
    <source>
        <dbReference type="ARBA" id="ARBA00022737"/>
    </source>
</evidence>
<protein>
    <submittedName>
        <fullName evidence="4">Pentapeptide repeat protein</fullName>
    </submittedName>
</protein>
<feature type="transmembrane region" description="Helical" evidence="3">
    <location>
        <begin position="31"/>
        <end position="49"/>
    </location>
</feature>
<accession>A0A316F8F2</accession>
<sequence length="311" mass="33892">MERLRRQLRSRAARSRGPEWREAPPDYRQRGTAIAGILSVLFVGIGLILTNDFNRDQLAQQQKASQEQQDLALKGQRADRFVRAVDQLGQEGEDKLGVRLGGIYALEALMREFQADENMVIEVLCAFVRSHAPWNEEPSITPATPDVRAAMTVLGRRPDPDAHIALDFTNTTLGLKRFNLPGASFRGVDLSVATFSDGVLPRADLRATDFTNTYFIRADLHGANLEGAVLDGTRMRGTNLSGANLRDVDFLGADFTGADLTGADLTGPRARNLTTAQLACARVDAATRLPAGVAPPAPDAWQRKECAVVVD</sequence>
<dbReference type="Gene3D" id="2.160.20.80">
    <property type="entry name" value="E3 ubiquitin-protein ligase SopA"/>
    <property type="match status" value="1"/>
</dbReference>
<evidence type="ECO:0000313" key="5">
    <source>
        <dbReference type="Proteomes" id="UP000245697"/>
    </source>
</evidence>
<dbReference type="PANTHER" id="PTHR47485:SF1">
    <property type="entry name" value="THYLAKOID LUMENAL 17.4 KDA PROTEIN, CHLOROPLASTIC"/>
    <property type="match status" value="1"/>
</dbReference>
<evidence type="ECO:0000256" key="3">
    <source>
        <dbReference type="SAM" id="Phobius"/>
    </source>
</evidence>
<keyword evidence="3" id="KW-0812">Transmembrane</keyword>
<organism evidence="4 5">
    <name type="scientific">Actinoplanes xinjiangensis</name>
    <dbReference type="NCBI Taxonomy" id="512350"/>
    <lineage>
        <taxon>Bacteria</taxon>
        <taxon>Bacillati</taxon>
        <taxon>Actinomycetota</taxon>
        <taxon>Actinomycetes</taxon>
        <taxon>Micromonosporales</taxon>
        <taxon>Micromonosporaceae</taxon>
        <taxon>Actinoplanes</taxon>
    </lineage>
</organism>
<feature type="compositionally biased region" description="Basic residues" evidence="2">
    <location>
        <begin position="1"/>
        <end position="14"/>
    </location>
</feature>
<evidence type="ECO:0000256" key="2">
    <source>
        <dbReference type="SAM" id="MobiDB-lite"/>
    </source>
</evidence>
<dbReference type="InterPro" id="IPR001646">
    <property type="entry name" value="5peptide_repeat"/>
</dbReference>
<evidence type="ECO:0000313" key="4">
    <source>
        <dbReference type="EMBL" id="PWK40548.1"/>
    </source>
</evidence>
<dbReference type="PANTHER" id="PTHR47485">
    <property type="entry name" value="THYLAKOID LUMENAL 17.4 KDA PROTEIN, CHLOROPLASTIC"/>
    <property type="match status" value="1"/>
</dbReference>
<dbReference type="SUPFAM" id="SSF141571">
    <property type="entry name" value="Pentapeptide repeat-like"/>
    <property type="match status" value="1"/>
</dbReference>
<keyword evidence="1" id="KW-0677">Repeat</keyword>
<name>A0A316F8F2_9ACTN</name>
<dbReference type="Pfam" id="PF00805">
    <property type="entry name" value="Pentapeptide"/>
    <property type="match status" value="1"/>
</dbReference>
<proteinExistence type="predicted"/>
<keyword evidence="5" id="KW-1185">Reference proteome</keyword>
<dbReference type="AlphaFoldDB" id="A0A316F8F2"/>
<dbReference type="EMBL" id="QGGR01000019">
    <property type="protein sequence ID" value="PWK40548.1"/>
    <property type="molecule type" value="Genomic_DNA"/>
</dbReference>
<feature type="region of interest" description="Disordered" evidence="2">
    <location>
        <begin position="1"/>
        <end position="24"/>
    </location>
</feature>
<keyword evidence="3" id="KW-0472">Membrane</keyword>
<comment type="caution">
    <text evidence="4">The sequence shown here is derived from an EMBL/GenBank/DDBJ whole genome shotgun (WGS) entry which is preliminary data.</text>
</comment>
<dbReference type="Proteomes" id="UP000245697">
    <property type="component" value="Unassembled WGS sequence"/>
</dbReference>
<dbReference type="RefSeq" id="WP_275416267.1">
    <property type="nucleotide sequence ID" value="NZ_BONA01000071.1"/>
</dbReference>
<gene>
    <name evidence="4" type="ORF">BC793_119156</name>
</gene>
<reference evidence="4 5" key="1">
    <citation type="submission" date="2018-05" db="EMBL/GenBank/DDBJ databases">
        <title>Genomic Encyclopedia of Archaeal and Bacterial Type Strains, Phase II (KMG-II): from individual species to whole genera.</title>
        <authorList>
            <person name="Goeker M."/>
        </authorList>
    </citation>
    <scope>NUCLEOTIDE SEQUENCE [LARGE SCALE GENOMIC DNA]</scope>
    <source>
        <strain evidence="4 5">DSM 45184</strain>
    </source>
</reference>